<dbReference type="SMART" id="SM00365">
    <property type="entry name" value="LRR_SD22"/>
    <property type="match status" value="5"/>
</dbReference>
<accession>A0ABP1HGT0</accession>
<dbReference type="SUPFAM" id="SSF52058">
    <property type="entry name" value="L domain-like"/>
    <property type="match status" value="1"/>
</dbReference>
<evidence type="ECO:0000313" key="4">
    <source>
        <dbReference type="Proteomes" id="UP001642409"/>
    </source>
</evidence>
<sequence>MRYLTKLNLSNNTVSDISPLYNNDCLVELCVSHNNIRSLSSYNYAKHGKNILKNLLELIIVGNQIENITNLKYMSQLEHLDVSQNKLQDLQPLEYLTEIKCLILGENDIYNIWPLKRLINLEELDVNSNKLVNISVVQYLLSLKRLFFHKNEVQNISVLKCLNLETLNIYFNYIVNDHEFIQKLAQQNIFVVLHNLVLKGVTFSLIRGLKMVTPLQVKCIQNVSKNIVEFEGFTVKKRGQNT</sequence>
<dbReference type="Gene3D" id="3.80.10.10">
    <property type="entry name" value="Ribonuclease Inhibitor"/>
    <property type="match status" value="1"/>
</dbReference>
<dbReference type="PROSITE" id="PS51450">
    <property type="entry name" value="LRR"/>
    <property type="match status" value="4"/>
</dbReference>
<reference evidence="3 4" key="1">
    <citation type="submission" date="2024-07" db="EMBL/GenBank/DDBJ databases">
        <authorList>
            <person name="Akdeniz Z."/>
        </authorList>
    </citation>
    <scope>NUCLEOTIDE SEQUENCE [LARGE SCALE GENOMIC DNA]</scope>
</reference>
<evidence type="ECO:0008006" key="5">
    <source>
        <dbReference type="Google" id="ProtNLM"/>
    </source>
</evidence>
<gene>
    <name evidence="3" type="ORF">HINF_LOCUS11679</name>
</gene>
<dbReference type="PANTHER" id="PTHR46652:SF3">
    <property type="entry name" value="LEUCINE-RICH REPEAT-CONTAINING PROTEIN 9"/>
    <property type="match status" value="1"/>
</dbReference>
<evidence type="ECO:0000313" key="3">
    <source>
        <dbReference type="EMBL" id="CAL5990847.1"/>
    </source>
</evidence>
<dbReference type="PRINTS" id="PR00019">
    <property type="entry name" value="LEURICHRPT"/>
</dbReference>
<keyword evidence="4" id="KW-1185">Reference proteome</keyword>
<name>A0ABP1HGT0_9EUKA</name>
<dbReference type="InterPro" id="IPR050836">
    <property type="entry name" value="SDS22/Internalin_LRR"/>
</dbReference>
<protein>
    <recommendedName>
        <fullName evidence="5">Leucine-rich repeat protein</fullName>
    </recommendedName>
</protein>
<dbReference type="PANTHER" id="PTHR46652">
    <property type="entry name" value="LEUCINE-RICH REPEAT AND IQ DOMAIN-CONTAINING PROTEIN 1-RELATED"/>
    <property type="match status" value="1"/>
</dbReference>
<comment type="caution">
    <text evidence="3">The sequence shown here is derived from an EMBL/GenBank/DDBJ whole genome shotgun (WGS) entry which is preliminary data.</text>
</comment>
<proteinExistence type="predicted"/>
<evidence type="ECO:0000256" key="1">
    <source>
        <dbReference type="ARBA" id="ARBA00022614"/>
    </source>
</evidence>
<organism evidence="3 4">
    <name type="scientific">Hexamita inflata</name>
    <dbReference type="NCBI Taxonomy" id="28002"/>
    <lineage>
        <taxon>Eukaryota</taxon>
        <taxon>Metamonada</taxon>
        <taxon>Diplomonadida</taxon>
        <taxon>Hexamitidae</taxon>
        <taxon>Hexamitinae</taxon>
        <taxon>Hexamita</taxon>
    </lineage>
</organism>
<keyword evidence="2" id="KW-0677">Repeat</keyword>
<dbReference type="EMBL" id="CAXDID020000026">
    <property type="protein sequence ID" value="CAL5990847.1"/>
    <property type="molecule type" value="Genomic_DNA"/>
</dbReference>
<keyword evidence="1" id="KW-0433">Leucine-rich repeat</keyword>
<dbReference type="InterPro" id="IPR001611">
    <property type="entry name" value="Leu-rich_rpt"/>
</dbReference>
<dbReference type="Proteomes" id="UP001642409">
    <property type="component" value="Unassembled WGS sequence"/>
</dbReference>
<dbReference type="InterPro" id="IPR032675">
    <property type="entry name" value="LRR_dom_sf"/>
</dbReference>
<evidence type="ECO:0000256" key="2">
    <source>
        <dbReference type="ARBA" id="ARBA00022737"/>
    </source>
</evidence>